<name>A0A2Z5ZMY4_9PROT</name>
<dbReference type="Proteomes" id="UP000270034">
    <property type="component" value="Chromosome"/>
</dbReference>
<organism evidence="1 2">
    <name type="scientific">Acetobacter orientalis</name>
    <dbReference type="NCBI Taxonomy" id="146474"/>
    <lineage>
        <taxon>Bacteria</taxon>
        <taxon>Pseudomonadati</taxon>
        <taxon>Pseudomonadota</taxon>
        <taxon>Alphaproteobacteria</taxon>
        <taxon>Acetobacterales</taxon>
        <taxon>Acetobacteraceae</taxon>
        <taxon>Acetobacter</taxon>
    </lineage>
</organism>
<evidence type="ECO:0000313" key="2">
    <source>
        <dbReference type="Proteomes" id="UP000270034"/>
    </source>
</evidence>
<dbReference type="AlphaFoldDB" id="A0A2Z5ZMY4"/>
<gene>
    <name evidence="1" type="ORF">AcetOrient_orf04827</name>
</gene>
<sequence length="37" mass="4263">MLLVQGLFTKAFLGLVSFSKIDVSFLQKLIVRVFYKI</sequence>
<proteinExistence type="predicted"/>
<accession>A0A2Z5ZMY4</accession>
<dbReference type="EMBL" id="AP018515">
    <property type="protein sequence ID" value="BBC81547.1"/>
    <property type="molecule type" value="Genomic_DNA"/>
</dbReference>
<dbReference type="KEGG" id="aot:AcetOri_orf04827"/>
<evidence type="ECO:0000313" key="1">
    <source>
        <dbReference type="EMBL" id="BBC81547.1"/>
    </source>
</evidence>
<reference evidence="1 2" key="1">
    <citation type="submission" date="2018-02" db="EMBL/GenBank/DDBJ databases">
        <title>Acetobacter orientalis genome.</title>
        <authorList>
            <person name="Nakashima N."/>
            <person name="Tamura T."/>
        </authorList>
    </citation>
    <scope>NUCLEOTIDE SEQUENCE [LARGE SCALE GENOMIC DNA]</scope>
    <source>
        <strain evidence="1 2">FAN1</strain>
    </source>
</reference>
<protein>
    <submittedName>
        <fullName evidence="1">Uncharacterized protein</fullName>
    </submittedName>
</protein>